<dbReference type="PANTHER" id="PTHR13018:SF5">
    <property type="entry name" value="RE44586P"/>
    <property type="match status" value="1"/>
</dbReference>
<feature type="transmembrane region" description="Helical" evidence="8">
    <location>
        <begin position="375"/>
        <end position="399"/>
    </location>
</feature>
<keyword evidence="4 8" id="KW-0812">Transmembrane</keyword>
<feature type="domain" description="CSC1/OSCA1-like cytosolic" evidence="11">
    <location>
        <begin position="200"/>
        <end position="362"/>
    </location>
</feature>
<evidence type="ECO:0000256" key="4">
    <source>
        <dbReference type="ARBA" id="ARBA00022692"/>
    </source>
</evidence>
<comment type="caution">
    <text evidence="12">The sequence shown here is derived from an EMBL/GenBank/DDBJ whole genome shotgun (WGS) entry which is preliminary data.</text>
</comment>
<evidence type="ECO:0000259" key="9">
    <source>
        <dbReference type="Pfam" id="PF02714"/>
    </source>
</evidence>
<dbReference type="InterPro" id="IPR045122">
    <property type="entry name" value="Csc1-like"/>
</dbReference>
<keyword evidence="13" id="KW-1185">Reference proteome</keyword>
<evidence type="ECO:0000256" key="3">
    <source>
        <dbReference type="ARBA" id="ARBA00022448"/>
    </source>
</evidence>
<dbReference type="EMBL" id="JABFUD020000008">
    <property type="protein sequence ID" value="KAI5076553.1"/>
    <property type="molecule type" value="Genomic_DNA"/>
</dbReference>
<organism evidence="12 13">
    <name type="scientific">Adiantum capillus-veneris</name>
    <name type="common">Maidenhair fern</name>
    <dbReference type="NCBI Taxonomy" id="13818"/>
    <lineage>
        <taxon>Eukaryota</taxon>
        <taxon>Viridiplantae</taxon>
        <taxon>Streptophyta</taxon>
        <taxon>Embryophyta</taxon>
        <taxon>Tracheophyta</taxon>
        <taxon>Polypodiopsida</taxon>
        <taxon>Polypodiidae</taxon>
        <taxon>Polypodiales</taxon>
        <taxon>Pteridineae</taxon>
        <taxon>Pteridaceae</taxon>
        <taxon>Vittarioideae</taxon>
        <taxon>Adiantum</taxon>
    </lineage>
</organism>
<reference evidence="12" key="1">
    <citation type="submission" date="2021-01" db="EMBL/GenBank/DDBJ databases">
        <title>Adiantum capillus-veneris genome.</title>
        <authorList>
            <person name="Fang Y."/>
            <person name="Liao Q."/>
        </authorList>
    </citation>
    <scope>NUCLEOTIDE SEQUENCE</scope>
    <source>
        <strain evidence="12">H3</strain>
        <tissue evidence="12">Leaf</tissue>
    </source>
</reference>
<feature type="transmembrane region" description="Helical" evidence="8">
    <location>
        <begin position="574"/>
        <end position="599"/>
    </location>
</feature>
<dbReference type="OrthoDB" id="1689567at2759"/>
<feature type="transmembrane region" description="Helical" evidence="8">
    <location>
        <begin position="626"/>
        <end position="646"/>
    </location>
</feature>
<evidence type="ECO:0000313" key="13">
    <source>
        <dbReference type="Proteomes" id="UP000886520"/>
    </source>
</evidence>
<proteinExistence type="inferred from homology"/>
<feature type="domain" description="CSC1/OSCA1-like 7TM region" evidence="9">
    <location>
        <begin position="373"/>
        <end position="645"/>
    </location>
</feature>
<gene>
    <name evidence="12" type="ORF">GOP47_0008618</name>
</gene>
<keyword evidence="5 8" id="KW-1133">Transmembrane helix</keyword>
<dbReference type="InterPro" id="IPR027815">
    <property type="entry name" value="CSC1/OSCA1-like_cyt"/>
</dbReference>
<evidence type="ECO:0000259" key="10">
    <source>
        <dbReference type="Pfam" id="PF13967"/>
    </source>
</evidence>
<evidence type="ECO:0000259" key="11">
    <source>
        <dbReference type="Pfam" id="PF14703"/>
    </source>
</evidence>
<accession>A0A9D4ZI79</accession>
<feature type="compositionally biased region" description="Acidic residues" evidence="7">
    <location>
        <begin position="720"/>
        <end position="731"/>
    </location>
</feature>
<feature type="region of interest" description="Disordered" evidence="7">
    <location>
        <begin position="719"/>
        <end position="754"/>
    </location>
</feature>
<feature type="transmembrane region" description="Helical" evidence="8">
    <location>
        <begin position="467"/>
        <end position="486"/>
    </location>
</feature>
<dbReference type="PANTHER" id="PTHR13018">
    <property type="entry name" value="PROBABLE MEMBRANE PROTEIN DUF221-RELATED"/>
    <property type="match status" value="1"/>
</dbReference>
<dbReference type="Pfam" id="PF13967">
    <property type="entry name" value="RSN1_TM"/>
    <property type="match status" value="1"/>
</dbReference>
<dbReference type="Pfam" id="PF14703">
    <property type="entry name" value="PHM7_cyt"/>
    <property type="match status" value="1"/>
</dbReference>
<dbReference type="InterPro" id="IPR032880">
    <property type="entry name" value="CSC1/OSCA1-like_N"/>
</dbReference>
<comment type="subcellular location">
    <subcellularLocation>
        <location evidence="1">Membrane</location>
        <topology evidence="1">Multi-pass membrane protein</topology>
    </subcellularLocation>
</comment>
<dbReference type="InterPro" id="IPR003864">
    <property type="entry name" value="CSC1/OSCA1-like_7TM"/>
</dbReference>
<sequence length="762" mass="87617">MTTLSDLAVSAAINTTSALAFLLVFALLRLQPINDRVYFPKWYLKCKRQEGTKRNGARSVSNIINLDWKGYLHLLDWTKEALKMPEPELIEHAGLDSAIYLRIYLLGLRLFVPMFLLSAIVLFPINATDDKLQDSHRFLFSNIDKLSISNVKDGSKRLWAHICMSYIFTGWICVVLFREYEKVMLMRLGFNDAQRRRPDHFTVLVKNIPIDPDESLGLHVEHFFRVNHPDNYVLHQVVRNGNKLAKLVQKKKKLQNWMDYYNIKLLKNPAFRPTTKTSYLGLWGEQVDAIDYYTKELEDLTTQIKTERKKVLDDPKALLPVAFVSFKGRWGAAVAAQTQQTKNPTVWLTEWAPEPRDVYWRNLSIPVVELTIRKLVMAVAFFFLLFFFMIPITFVQSLANLKGLSEKISFLKPIQDMKFVSSFLQGFLPGLALKIFLLLLPTLLMFMSKIEGYTSFSSLERRSAGKYFIFLVVTVFFGSIFTGTASQQLSNFVNESPSEIPSTIGNSVGQKALFFVTYIMVDGWASIAAEILRLQPLILFHLKNTFLVKTERDRKKAMHPGSICLDRNIPKIELYFLLGIMYAELSPILLPFIIVYFGFSYLVYRYQVINVYDQRYESAGAFWPHLHTRIIICLLIQQISMIGLLATKSADKSTPMLIVLPILTHTFHLYCKNRFEPAFSKYPLAEAMAKDTLERAVEPHLNIKSYLQDTYMHPVFKEAEDTDSDSEEFDQDPPLVPLKHSLQDGTPVPSASSATQMIIRYQ</sequence>
<feature type="transmembrane region" description="Helical" evidence="8">
    <location>
        <begin position="512"/>
        <end position="532"/>
    </location>
</feature>
<feature type="transmembrane region" description="Helical" evidence="8">
    <location>
        <begin position="419"/>
        <end position="446"/>
    </location>
</feature>
<evidence type="ECO:0000313" key="12">
    <source>
        <dbReference type="EMBL" id="KAI5076553.1"/>
    </source>
</evidence>
<keyword evidence="3" id="KW-0813">Transport</keyword>
<dbReference type="Pfam" id="PF02714">
    <property type="entry name" value="RSN1_7TM"/>
    <property type="match status" value="1"/>
</dbReference>
<evidence type="ECO:0000256" key="7">
    <source>
        <dbReference type="SAM" id="MobiDB-lite"/>
    </source>
</evidence>
<feature type="transmembrane region" description="Helical" evidence="8">
    <location>
        <begin position="6"/>
        <end position="28"/>
    </location>
</feature>
<feature type="domain" description="CSC1/OSCA1-like N-terminal transmembrane" evidence="10">
    <location>
        <begin position="7"/>
        <end position="179"/>
    </location>
</feature>
<evidence type="ECO:0000256" key="1">
    <source>
        <dbReference type="ARBA" id="ARBA00004141"/>
    </source>
</evidence>
<dbReference type="GO" id="GO:0005227">
    <property type="term" value="F:calcium-activated cation channel activity"/>
    <property type="evidence" value="ECO:0007669"/>
    <property type="project" value="InterPro"/>
</dbReference>
<comment type="similarity">
    <text evidence="2">Belongs to the CSC1 (TC 1.A.17) family.</text>
</comment>
<evidence type="ECO:0000256" key="6">
    <source>
        <dbReference type="ARBA" id="ARBA00023136"/>
    </source>
</evidence>
<evidence type="ECO:0000256" key="8">
    <source>
        <dbReference type="SAM" id="Phobius"/>
    </source>
</evidence>
<evidence type="ECO:0000256" key="5">
    <source>
        <dbReference type="ARBA" id="ARBA00022989"/>
    </source>
</evidence>
<dbReference type="AlphaFoldDB" id="A0A9D4ZI79"/>
<evidence type="ECO:0000256" key="2">
    <source>
        <dbReference type="ARBA" id="ARBA00007779"/>
    </source>
</evidence>
<feature type="transmembrane region" description="Helical" evidence="8">
    <location>
        <begin position="103"/>
        <end position="125"/>
    </location>
</feature>
<name>A0A9D4ZI79_ADICA</name>
<feature type="transmembrane region" description="Helical" evidence="8">
    <location>
        <begin position="158"/>
        <end position="177"/>
    </location>
</feature>
<dbReference type="GO" id="GO:0005886">
    <property type="term" value="C:plasma membrane"/>
    <property type="evidence" value="ECO:0007669"/>
    <property type="project" value="TreeGrafter"/>
</dbReference>
<keyword evidence="6 8" id="KW-0472">Membrane</keyword>
<protein>
    <submittedName>
        <fullName evidence="12">Uncharacterized protein</fullName>
    </submittedName>
</protein>
<dbReference type="Proteomes" id="UP000886520">
    <property type="component" value="Chromosome 8"/>
</dbReference>